<evidence type="ECO:0000313" key="3">
    <source>
        <dbReference type="Proteomes" id="UP001054945"/>
    </source>
</evidence>
<protein>
    <submittedName>
        <fullName evidence="2">Uncharacterized protein</fullName>
    </submittedName>
</protein>
<feature type="region of interest" description="Disordered" evidence="1">
    <location>
        <begin position="26"/>
        <end position="67"/>
    </location>
</feature>
<name>A0AAV4MET2_CAEEX</name>
<gene>
    <name evidence="2" type="ORF">CEXT_490561</name>
</gene>
<dbReference type="AlphaFoldDB" id="A0AAV4MET2"/>
<evidence type="ECO:0000313" key="2">
    <source>
        <dbReference type="EMBL" id="GIX69329.1"/>
    </source>
</evidence>
<dbReference type="EMBL" id="BPLR01002042">
    <property type="protein sequence ID" value="GIX69329.1"/>
    <property type="molecule type" value="Genomic_DNA"/>
</dbReference>
<organism evidence="2 3">
    <name type="scientific">Caerostris extrusa</name>
    <name type="common">Bark spider</name>
    <name type="synonym">Caerostris bankana</name>
    <dbReference type="NCBI Taxonomy" id="172846"/>
    <lineage>
        <taxon>Eukaryota</taxon>
        <taxon>Metazoa</taxon>
        <taxon>Ecdysozoa</taxon>
        <taxon>Arthropoda</taxon>
        <taxon>Chelicerata</taxon>
        <taxon>Arachnida</taxon>
        <taxon>Araneae</taxon>
        <taxon>Araneomorphae</taxon>
        <taxon>Entelegynae</taxon>
        <taxon>Araneoidea</taxon>
        <taxon>Araneidae</taxon>
        <taxon>Caerostris</taxon>
    </lineage>
</organism>
<evidence type="ECO:0000256" key="1">
    <source>
        <dbReference type="SAM" id="MobiDB-lite"/>
    </source>
</evidence>
<sequence>MTCVLKLQNLTDVVGDHWLKRQLKENRSELPETEATNLSPWGKVHKKGSKPSMTSPTGSFKENTMAVTLSKRKRTLVETTKQMQPVLFQS</sequence>
<feature type="compositionally biased region" description="Polar residues" evidence="1">
    <location>
        <begin position="51"/>
        <end position="67"/>
    </location>
</feature>
<keyword evidence="3" id="KW-1185">Reference proteome</keyword>
<dbReference type="Proteomes" id="UP001054945">
    <property type="component" value="Unassembled WGS sequence"/>
</dbReference>
<comment type="caution">
    <text evidence="2">The sequence shown here is derived from an EMBL/GenBank/DDBJ whole genome shotgun (WGS) entry which is preliminary data.</text>
</comment>
<accession>A0AAV4MET2</accession>
<reference evidence="2 3" key="1">
    <citation type="submission" date="2021-06" db="EMBL/GenBank/DDBJ databases">
        <title>Caerostris extrusa draft genome.</title>
        <authorList>
            <person name="Kono N."/>
            <person name="Arakawa K."/>
        </authorList>
    </citation>
    <scope>NUCLEOTIDE SEQUENCE [LARGE SCALE GENOMIC DNA]</scope>
</reference>
<proteinExistence type="predicted"/>